<keyword evidence="12 18" id="KW-0503">Monooxygenase</keyword>
<evidence type="ECO:0000256" key="1">
    <source>
        <dbReference type="ARBA" id="ARBA00001971"/>
    </source>
</evidence>
<evidence type="ECO:0000256" key="15">
    <source>
        <dbReference type="ARBA" id="ARBA00079990"/>
    </source>
</evidence>
<protein>
    <recommendedName>
        <fullName evidence="14">Cytochrome P450 monooxygenase ABA1</fullName>
    </recommendedName>
    <alternativeName>
        <fullName evidence="15">Abscisic acid biosynthesis protein 1</fullName>
    </alternativeName>
    <alternativeName>
        <fullName evidence="13">Cytochrome P450 monooxygenase aba1</fullName>
    </alternativeName>
</protein>
<dbReference type="GO" id="GO:0020037">
    <property type="term" value="F:heme binding"/>
    <property type="evidence" value="ECO:0007669"/>
    <property type="project" value="InterPro"/>
</dbReference>
<keyword evidence="17" id="KW-0472">Membrane</keyword>
<dbReference type="CDD" id="cd11060">
    <property type="entry name" value="CYP57A1-like"/>
    <property type="match status" value="1"/>
</dbReference>
<dbReference type="AlphaFoldDB" id="A0AAN7CSN5"/>
<comment type="subcellular location">
    <subcellularLocation>
        <location evidence="2">Membrane</location>
        <topology evidence="2">Single-pass membrane protein</topology>
    </subcellularLocation>
</comment>
<comment type="cofactor">
    <cofactor evidence="1 16">
        <name>heme</name>
        <dbReference type="ChEBI" id="CHEBI:30413"/>
    </cofactor>
</comment>
<reference evidence="18" key="1">
    <citation type="journal article" date="2023" name="Mol. Phylogenet. Evol.">
        <title>Genome-scale phylogeny and comparative genomics of the fungal order Sordariales.</title>
        <authorList>
            <person name="Hensen N."/>
            <person name="Bonometti L."/>
            <person name="Westerberg I."/>
            <person name="Brannstrom I.O."/>
            <person name="Guillou S."/>
            <person name="Cros-Aarteil S."/>
            <person name="Calhoun S."/>
            <person name="Haridas S."/>
            <person name="Kuo A."/>
            <person name="Mondo S."/>
            <person name="Pangilinan J."/>
            <person name="Riley R."/>
            <person name="LaButti K."/>
            <person name="Andreopoulos B."/>
            <person name="Lipzen A."/>
            <person name="Chen C."/>
            <person name="Yan M."/>
            <person name="Daum C."/>
            <person name="Ng V."/>
            <person name="Clum A."/>
            <person name="Steindorff A."/>
            <person name="Ohm R.A."/>
            <person name="Martin F."/>
            <person name="Silar P."/>
            <person name="Natvig D.O."/>
            <person name="Lalanne C."/>
            <person name="Gautier V."/>
            <person name="Ament-Velasquez S.L."/>
            <person name="Kruys A."/>
            <person name="Hutchinson M.I."/>
            <person name="Powell A.J."/>
            <person name="Barry K."/>
            <person name="Miller A.N."/>
            <person name="Grigoriev I.V."/>
            <person name="Debuchy R."/>
            <person name="Gladieux P."/>
            <person name="Hiltunen Thoren M."/>
            <person name="Johannesson H."/>
        </authorList>
    </citation>
    <scope>NUCLEOTIDE SEQUENCE</scope>
    <source>
        <strain evidence="18">CBS 359.72</strain>
    </source>
</reference>
<dbReference type="PRINTS" id="PR00463">
    <property type="entry name" value="EP450I"/>
</dbReference>
<evidence type="ECO:0000313" key="19">
    <source>
        <dbReference type="Proteomes" id="UP001303647"/>
    </source>
</evidence>
<dbReference type="GO" id="GO:0016020">
    <property type="term" value="C:membrane"/>
    <property type="evidence" value="ECO:0007669"/>
    <property type="project" value="UniProtKB-SubCell"/>
</dbReference>
<keyword evidence="19" id="KW-1185">Reference proteome</keyword>
<dbReference type="PANTHER" id="PTHR24305:SF77">
    <property type="entry name" value="CYTOCHROME P450 MONOOXYGENASE"/>
    <property type="match status" value="1"/>
</dbReference>
<evidence type="ECO:0000256" key="17">
    <source>
        <dbReference type="SAM" id="Phobius"/>
    </source>
</evidence>
<dbReference type="InterPro" id="IPR036396">
    <property type="entry name" value="Cyt_P450_sf"/>
</dbReference>
<dbReference type="FunFam" id="1.10.630.10:FF:000076">
    <property type="entry name" value="Cytochrome P450 monooxygenase"/>
    <property type="match status" value="1"/>
</dbReference>
<evidence type="ECO:0000256" key="6">
    <source>
        <dbReference type="ARBA" id="ARBA00022692"/>
    </source>
</evidence>
<gene>
    <name evidence="18" type="ORF">C7999DRAFT_41065</name>
</gene>
<dbReference type="GO" id="GO:0005506">
    <property type="term" value="F:iron ion binding"/>
    <property type="evidence" value="ECO:0007669"/>
    <property type="project" value="InterPro"/>
</dbReference>
<organism evidence="18 19">
    <name type="scientific">Corynascus novoguineensis</name>
    <dbReference type="NCBI Taxonomy" id="1126955"/>
    <lineage>
        <taxon>Eukaryota</taxon>
        <taxon>Fungi</taxon>
        <taxon>Dikarya</taxon>
        <taxon>Ascomycota</taxon>
        <taxon>Pezizomycotina</taxon>
        <taxon>Sordariomycetes</taxon>
        <taxon>Sordariomycetidae</taxon>
        <taxon>Sordariales</taxon>
        <taxon>Chaetomiaceae</taxon>
        <taxon>Corynascus</taxon>
    </lineage>
</organism>
<comment type="caution">
    <text evidence="18">The sequence shown here is derived from an EMBL/GenBank/DDBJ whole genome shotgun (WGS) entry which is preliminary data.</text>
</comment>
<evidence type="ECO:0000256" key="13">
    <source>
        <dbReference type="ARBA" id="ARBA00067672"/>
    </source>
</evidence>
<evidence type="ECO:0000256" key="9">
    <source>
        <dbReference type="ARBA" id="ARBA00023002"/>
    </source>
</evidence>
<evidence type="ECO:0000256" key="7">
    <source>
        <dbReference type="ARBA" id="ARBA00022723"/>
    </source>
</evidence>
<keyword evidence="10 16" id="KW-0408">Iron</keyword>
<evidence type="ECO:0000256" key="16">
    <source>
        <dbReference type="PIRSR" id="PIRSR602401-1"/>
    </source>
</evidence>
<sequence>MAMSSIVELSLGFDLGGWLRVLGAVAVISYVISALRAWWRLREFKGPFLASFSYLWLTRAVSSGRMFEWWLETEAKYGAEGPSTVRVGPNELLTSDPDVIRRTSGARSRYSRSGWYQLANVDPYEEAMISTLDTAKHDKLKAQTAPGYTGKENPGLESDLDLILGQLTDKIRTAYATAKQGEEKPMLDLASLAQSFTLDSISKIAFGEEFGVIQEKRDIQGYLEALETAVRGIVIPGAVPLVRAISLSKLVLSFIGPTSEDKKGVGLLMGIGKPLVAKRFSQTNAKDQQDMLSSFIRHGLTQRECELESIIQIIAGSDTTATTIRTIMLYLMSTPRAYRALQAEIDEAIRAGRISRPITQVEALALPYLQAVIYEGLRIAPPFTAVPFKVVPPEGDTIDGKRVPGGTLVAPNFWTTGRNRGIFGPDVDVFRPERWLEAQRSVAERAEMRRVAELAFGYGRWGCAGKMIAFLELNKVFVELLRRFDFQLVYPTRSWKSVNYNLFLQREMWVTVTAREEAELQKKD</sequence>
<dbReference type="InterPro" id="IPR002401">
    <property type="entry name" value="Cyt_P450_E_grp-I"/>
</dbReference>
<proteinExistence type="inferred from homology"/>
<keyword evidence="8 17" id="KW-1133">Transmembrane helix</keyword>
<name>A0AAN7CSN5_9PEZI</name>
<keyword evidence="7 16" id="KW-0479">Metal-binding</keyword>
<comment type="similarity">
    <text evidence="4">Belongs to the cytochrome P450 family.</text>
</comment>
<reference evidence="18" key="2">
    <citation type="submission" date="2023-05" db="EMBL/GenBank/DDBJ databases">
        <authorList>
            <consortium name="Lawrence Berkeley National Laboratory"/>
            <person name="Steindorff A."/>
            <person name="Hensen N."/>
            <person name="Bonometti L."/>
            <person name="Westerberg I."/>
            <person name="Brannstrom I.O."/>
            <person name="Guillou S."/>
            <person name="Cros-Aarteil S."/>
            <person name="Calhoun S."/>
            <person name="Haridas S."/>
            <person name="Kuo A."/>
            <person name="Mondo S."/>
            <person name="Pangilinan J."/>
            <person name="Riley R."/>
            <person name="Labutti K."/>
            <person name="Andreopoulos B."/>
            <person name="Lipzen A."/>
            <person name="Chen C."/>
            <person name="Yanf M."/>
            <person name="Daum C."/>
            <person name="Ng V."/>
            <person name="Clum A."/>
            <person name="Ohm R."/>
            <person name="Martin F."/>
            <person name="Silar P."/>
            <person name="Natvig D."/>
            <person name="Lalanne C."/>
            <person name="Gautier V."/>
            <person name="Ament-Velasquez S.L."/>
            <person name="Kruys A."/>
            <person name="Hutchinson M.I."/>
            <person name="Powell A.J."/>
            <person name="Barry K."/>
            <person name="Miller A.N."/>
            <person name="Grigoriev I.V."/>
            <person name="Debuchy R."/>
            <person name="Gladieux P."/>
            <person name="Thoren M.H."/>
            <person name="Johannesson H."/>
        </authorList>
    </citation>
    <scope>NUCLEOTIDE SEQUENCE</scope>
    <source>
        <strain evidence="18">CBS 359.72</strain>
    </source>
</reference>
<dbReference type="SUPFAM" id="SSF48264">
    <property type="entry name" value="Cytochrome P450"/>
    <property type="match status" value="1"/>
</dbReference>
<evidence type="ECO:0000313" key="18">
    <source>
        <dbReference type="EMBL" id="KAK4247633.1"/>
    </source>
</evidence>
<keyword evidence="11" id="KW-0843">Virulence</keyword>
<evidence type="ECO:0000256" key="4">
    <source>
        <dbReference type="ARBA" id="ARBA00010617"/>
    </source>
</evidence>
<evidence type="ECO:0000256" key="14">
    <source>
        <dbReference type="ARBA" id="ARBA00068222"/>
    </source>
</evidence>
<accession>A0AAN7CSN5</accession>
<keyword evidence="9" id="KW-0560">Oxidoreductase</keyword>
<dbReference type="Pfam" id="PF00067">
    <property type="entry name" value="p450"/>
    <property type="match status" value="1"/>
</dbReference>
<dbReference type="Gene3D" id="1.10.630.10">
    <property type="entry name" value="Cytochrome P450"/>
    <property type="match status" value="1"/>
</dbReference>
<evidence type="ECO:0000256" key="10">
    <source>
        <dbReference type="ARBA" id="ARBA00023004"/>
    </source>
</evidence>
<dbReference type="Proteomes" id="UP001303647">
    <property type="component" value="Unassembled WGS sequence"/>
</dbReference>
<evidence type="ECO:0000256" key="11">
    <source>
        <dbReference type="ARBA" id="ARBA00023026"/>
    </source>
</evidence>
<feature type="transmembrane region" description="Helical" evidence="17">
    <location>
        <begin position="18"/>
        <end position="39"/>
    </location>
</feature>
<dbReference type="EMBL" id="MU857650">
    <property type="protein sequence ID" value="KAK4247633.1"/>
    <property type="molecule type" value="Genomic_DNA"/>
</dbReference>
<dbReference type="PANTHER" id="PTHR24305">
    <property type="entry name" value="CYTOCHROME P450"/>
    <property type="match status" value="1"/>
</dbReference>
<evidence type="ECO:0000256" key="3">
    <source>
        <dbReference type="ARBA" id="ARBA00004972"/>
    </source>
</evidence>
<dbReference type="InterPro" id="IPR001128">
    <property type="entry name" value="Cyt_P450"/>
</dbReference>
<evidence type="ECO:0000256" key="8">
    <source>
        <dbReference type="ARBA" id="ARBA00022989"/>
    </source>
</evidence>
<evidence type="ECO:0000256" key="5">
    <source>
        <dbReference type="ARBA" id="ARBA00022617"/>
    </source>
</evidence>
<feature type="binding site" description="axial binding residue" evidence="16">
    <location>
        <position position="463"/>
    </location>
    <ligand>
        <name>heme</name>
        <dbReference type="ChEBI" id="CHEBI:30413"/>
    </ligand>
    <ligandPart>
        <name>Fe</name>
        <dbReference type="ChEBI" id="CHEBI:18248"/>
    </ligandPart>
</feature>
<dbReference type="PRINTS" id="PR00385">
    <property type="entry name" value="P450"/>
</dbReference>
<dbReference type="InterPro" id="IPR050121">
    <property type="entry name" value="Cytochrome_P450_monoxygenase"/>
</dbReference>
<evidence type="ECO:0000256" key="12">
    <source>
        <dbReference type="ARBA" id="ARBA00023033"/>
    </source>
</evidence>
<keyword evidence="6 17" id="KW-0812">Transmembrane</keyword>
<dbReference type="GO" id="GO:0016705">
    <property type="term" value="F:oxidoreductase activity, acting on paired donors, with incorporation or reduction of molecular oxygen"/>
    <property type="evidence" value="ECO:0007669"/>
    <property type="project" value="InterPro"/>
</dbReference>
<evidence type="ECO:0000256" key="2">
    <source>
        <dbReference type="ARBA" id="ARBA00004167"/>
    </source>
</evidence>
<dbReference type="GO" id="GO:0004497">
    <property type="term" value="F:monooxygenase activity"/>
    <property type="evidence" value="ECO:0007669"/>
    <property type="project" value="UniProtKB-KW"/>
</dbReference>
<comment type="pathway">
    <text evidence="3">Hormone biosynthesis.</text>
</comment>
<keyword evidence="5 16" id="KW-0349">Heme</keyword>